<reference evidence="1 2" key="1">
    <citation type="journal article" date="2013" name="Genome Announc.">
        <title>Draft Genome Sequence for Caulobacter sp. Strain OR37, a Bacterium Tolerant to Heavy Metals.</title>
        <authorList>
            <person name="Utturkar S.M."/>
            <person name="Bollmann A."/>
            <person name="Brzoska R.M."/>
            <person name="Klingeman D.M."/>
            <person name="Epstein S.E."/>
            <person name="Palumbo A.V."/>
            <person name="Brown S.D."/>
        </authorList>
    </citation>
    <scope>NUCLEOTIDE SEQUENCE [LARGE SCALE GENOMIC DNA]</scope>
    <source>
        <strain evidence="1 2">OR37</strain>
    </source>
</reference>
<dbReference type="RefSeq" id="WP_004620362.1">
    <property type="nucleotide sequence ID" value="NZ_APMP01000015.1"/>
</dbReference>
<sequence>MAEDIVAETFLRVAPYAAAGQLRNTKALLLQVARNLVLDLKKRDRVSGLSQTVDDSFFTRMGTPAAQDETLTLKKIVMDLPPELREVFVLKNIEG</sequence>
<keyword evidence="2" id="KW-1185">Reference proteome</keyword>
<feature type="non-terminal residue" evidence="1">
    <location>
        <position position="95"/>
    </location>
</feature>
<protein>
    <submittedName>
        <fullName evidence="1">Uncharacterized protein</fullName>
    </submittedName>
</protein>
<dbReference type="AlphaFoldDB" id="R0EKH5"/>
<name>R0EKH5_CAUVI</name>
<dbReference type="STRING" id="1292034.OR37_02560"/>
<organism evidence="1 2">
    <name type="scientific">Caulobacter vibrioides OR37</name>
    <dbReference type="NCBI Taxonomy" id="1292034"/>
    <lineage>
        <taxon>Bacteria</taxon>
        <taxon>Pseudomonadati</taxon>
        <taxon>Pseudomonadota</taxon>
        <taxon>Alphaproteobacteria</taxon>
        <taxon>Caulobacterales</taxon>
        <taxon>Caulobacteraceae</taxon>
        <taxon>Caulobacter</taxon>
    </lineage>
</organism>
<dbReference type="Gene3D" id="1.10.1740.10">
    <property type="match status" value="1"/>
</dbReference>
<proteinExistence type="predicted"/>
<evidence type="ECO:0000313" key="1">
    <source>
        <dbReference type="EMBL" id="ENZ81622.1"/>
    </source>
</evidence>
<dbReference type="Proteomes" id="UP000013063">
    <property type="component" value="Unassembled WGS sequence"/>
</dbReference>
<gene>
    <name evidence="1" type="ORF">OR37_02560</name>
</gene>
<evidence type="ECO:0000313" key="2">
    <source>
        <dbReference type="Proteomes" id="UP000013063"/>
    </source>
</evidence>
<accession>R0EKH5</accession>
<dbReference type="EMBL" id="APMP01000015">
    <property type="protein sequence ID" value="ENZ81622.1"/>
    <property type="molecule type" value="Genomic_DNA"/>
</dbReference>
<comment type="caution">
    <text evidence="1">The sequence shown here is derived from an EMBL/GenBank/DDBJ whole genome shotgun (WGS) entry which is preliminary data.</text>
</comment>